<dbReference type="EMBL" id="JAHQIW010001068">
    <property type="protein sequence ID" value="KAJ1351413.1"/>
    <property type="molecule type" value="Genomic_DNA"/>
</dbReference>
<proteinExistence type="predicted"/>
<sequence>MAKDEKGVLPRKHGIIGDVIFNWTNGQKFLNFTVESDFKQKYVYGFPLLFV</sequence>
<dbReference type="Proteomes" id="UP001196413">
    <property type="component" value="Unassembled WGS sequence"/>
</dbReference>
<name>A0AAD5M6I6_PARTN</name>
<reference evidence="1" key="1">
    <citation type="submission" date="2021-06" db="EMBL/GenBank/DDBJ databases">
        <title>Parelaphostrongylus tenuis whole genome reference sequence.</title>
        <authorList>
            <person name="Garwood T.J."/>
            <person name="Larsen P.A."/>
            <person name="Fountain-Jones N.M."/>
            <person name="Garbe J.R."/>
            <person name="Macchietto M.G."/>
            <person name="Kania S.A."/>
            <person name="Gerhold R.W."/>
            <person name="Richards J.E."/>
            <person name="Wolf T.M."/>
        </authorList>
    </citation>
    <scope>NUCLEOTIDE SEQUENCE</scope>
    <source>
        <strain evidence="1">MNPRO001-30</strain>
        <tissue evidence="1">Meninges</tissue>
    </source>
</reference>
<organism evidence="1 2">
    <name type="scientific">Parelaphostrongylus tenuis</name>
    <name type="common">Meningeal worm</name>
    <dbReference type="NCBI Taxonomy" id="148309"/>
    <lineage>
        <taxon>Eukaryota</taxon>
        <taxon>Metazoa</taxon>
        <taxon>Ecdysozoa</taxon>
        <taxon>Nematoda</taxon>
        <taxon>Chromadorea</taxon>
        <taxon>Rhabditida</taxon>
        <taxon>Rhabditina</taxon>
        <taxon>Rhabditomorpha</taxon>
        <taxon>Strongyloidea</taxon>
        <taxon>Metastrongylidae</taxon>
        <taxon>Parelaphostrongylus</taxon>
    </lineage>
</organism>
<gene>
    <name evidence="1" type="ORF">KIN20_007409</name>
</gene>
<accession>A0AAD5M6I6</accession>
<keyword evidence="2" id="KW-1185">Reference proteome</keyword>
<evidence type="ECO:0000313" key="1">
    <source>
        <dbReference type="EMBL" id="KAJ1351413.1"/>
    </source>
</evidence>
<protein>
    <submittedName>
        <fullName evidence="1">Uncharacterized protein</fullName>
    </submittedName>
</protein>
<dbReference type="AlphaFoldDB" id="A0AAD5M6I6"/>
<evidence type="ECO:0000313" key="2">
    <source>
        <dbReference type="Proteomes" id="UP001196413"/>
    </source>
</evidence>
<comment type="caution">
    <text evidence="1">The sequence shown here is derived from an EMBL/GenBank/DDBJ whole genome shotgun (WGS) entry which is preliminary data.</text>
</comment>